<feature type="compositionally biased region" description="Basic and acidic residues" evidence="8">
    <location>
        <begin position="130"/>
        <end position="141"/>
    </location>
</feature>
<sequence>MRAAAAAKGCRTGDNAKKAQKPADAATADKGTKRRADGDDAAAAPAEVDAKEVLKAGGTKTAKPAKLAKDGAGDAAAVPHGNDVAVSARGDRTADAAAAAPKSKKLKKDSSITVAAKVTAAAAGATSGHKKPEGAADKEAPSRAASRAAEGPVKAGATAKSAAGSKRQQQQGEKRPAAEAAAKSDSEDSGAGQDDGSGGGADAAAAAPQRGRGGGGTSRKAVQRVKSYREDTGEGDQDEEMEEAEETVEVKEAATEEEALRLTAPAGSGAGSGGTTTPGGGGALRRLVDFKLVDGEGRLEPLEQWDRAQGGLYICGSVEAQGPPVRGAGRGVKSRGQAAGTAGGGRCRVASLGPIREWSVKYSGAGTGPQLVLRTDRAAYECGKPAAPYRKMLEQLMAQLELAGAVHRSLCPAAGGRLDASFDDVCRQVARTKVSKQYGGARFALMLNGRFIKEQLTSMAAASQPQGSAAAAAAAGDKGKGTAPADKGKGKSDATCTYDNGPFARGLREALETEEHTLPCSRESLALLTGGGGGGIRINTDGGGGGGNDGEGAGGAGGALVDGDEELARRLQAEEVAEHMNGGGADSRNRRRGGGGGGRAGGGGGGGSKEPYIQVREVEIVDDYPEPKEYVVEEGEDEWDELVLEDPDLLGCGHHGADEREGSRTLDHFAIYNSEGFLTTLELVPMVPGLQADVNIFASGVLAEDTGDWGAEGGAAAAAEQQQAGGSGAGGSGAGGSGGPDGGGSGGSGQRYFLTQIREWFVECGPGGQVVINIRTDVSWYRLLRPQKRYAPWFRVVQRVASIAVQILTWLDEQDRASRLSFSDIVARLSALPPNHPARMSSKADVVGRFVSVHGQVILNLIGRHYKDTIRRCGFAQALRTKLAERQHWKLTSGGKGGRHTAAGGFFRNKKAVENPVTKLLKEERKKKGRPEQMPATTTAQVRRIWSDYFVALDARVGGQQQQQEGQEGQDRGGDVSAAGAAGSAAGPVGTAGGANGAGGAAAASAAAPAAASAAASASTVLRIPQVRSKIWTLTERRPGDKVTGRTLYGAAVCGDLRLTPGSIIRLGPGADGGDSDSEGSDDQQEAEEEEEEGAEEGAAVDAEAGAEGSGAAANGAAAAAAAAARAAARRLELLTRGPFGLVQCIFTESEEDGEGEGSPQIQIRRVVHGRDTVLGSAAAPSELFLLDRTPAPPVPTSRGGGGGGGGGGTAATPAPGDVAVWSLNGRCVADVLEARLLSRSGHHSSRLGDAKADMVRLAGDAERVAAGQPPLFVYRSVYCPLQGKFRELRIRDLALGSYIQPAPSPAPLALLPGGAGFIKDGVAYRVGDFLYVPAAALDEQDEHDSDSDSAEDDSDDDDDDDLDSDGRDEFVDEDEEQQEVDEEVRHAARRGRRRTAARCGGAKAGTKGGDAAKKPRGVRAAKKVAKAASEGEKEEEEDEEKEEEEAGEEAGPKRRRATGRRTTHKGSNEGLRAFQVVQLLRVEAGTEESRGGAKGKAASAAATAVPTTLHVRRFYRPEDVSLDVGYRADWWDLYAPAAANGSGKADGTAAAPLALPVGEVYGKCSVIVGRPRPSNPKLDTFVVVGSYDPAQRGKTGPPPASLAPPQALLDALPLPAAASGVGGKGKGRTQRSEAEAATLATAAGAGGDSGSAGVEAAEGEGEGMEQQEEDDEEVGAEEWATMDSLDIFAGCGGLSEGMHQAGVARTRWAIEFDDAAAAAFKLNNPDAKVFCNNCNVLLRAAMVKAGQAEDCLADPRVVEAVARLDEQVAADLPAPGAVGFMMGGPPCQGYSGMNRHNGRLWSQMQNTMVMGYLSYCDFYRPRYFLLENVRNFVCYRGGEVFRLVVRTLLDMGYQVRFGILNAGHFGAPQSRKRTFIWAALPGELLPDWPTPRHVFSTAQLGVRMQPPGGGGAGPAGNPPSFYAVGSLTTAAPLRTVTVRDAIWDLPPVDNDARTEVLPYTGEPQSAFQRAIRAQAGSELRDHIVRQLNAVNLERCRCIPKGKPGADWRELQKIVERDPSREFFNGEPLVPFCLPRTAHRHNGWRGLYGRLDPEGHFPTATTDPYPMGKVGQVLHPSQDRIVSVRECARSQGFPDHFQFYGDASRRHRQVGNAVPPPLARALGQQLRLALKERRARDAREAAEQMQALRARRQQQKGAGK</sequence>
<feature type="compositionally biased region" description="Gly residues" evidence="8">
    <location>
        <begin position="268"/>
        <end position="283"/>
    </location>
</feature>
<dbReference type="InterPro" id="IPR031303">
    <property type="entry name" value="C5_meth_CS"/>
</dbReference>
<feature type="compositionally biased region" description="Low complexity" evidence="8">
    <location>
        <begin position="958"/>
        <end position="967"/>
    </location>
</feature>
<reference evidence="10 11" key="1">
    <citation type="journal article" date="2023" name="Commun. Biol.">
        <title>Reorganization of the ancestral sex-determining regions during the evolution of trioecy in Pleodorina starrii.</title>
        <authorList>
            <person name="Takahashi K."/>
            <person name="Suzuki S."/>
            <person name="Kawai-Toyooka H."/>
            <person name="Yamamoto K."/>
            <person name="Hamaji T."/>
            <person name="Ootsuki R."/>
            <person name="Yamaguchi H."/>
            <person name="Kawachi M."/>
            <person name="Higashiyama T."/>
            <person name="Nozaki H."/>
        </authorList>
    </citation>
    <scope>NUCLEOTIDE SEQUENCE [LARGE SCALE GENOMIC DNA]</scope>
    <source>
        <strain evidence="10 11">NIES-4479</strain>
    </source>
</reference>
<feature type="region of interest" description="Disordered" evidence="8">
    <location>
        <begin position="1620"/>
        <end position="1676"/>
    </location>
</feature>
<feature type="region of interest" description="Disordered" evidence="8">
    <location>
        <begin position="1064"/>
        <end position="1109"/>
    </location>
</feature>
<dbReference type="InterPro" id="IPR029063">
    <property type="entry name" value="SAM-dependent_MTases_sf"/>
</dbReference>
<feature type="compositionally biased region" description="Acidic residues" evidence="8">
    <location>
        <begin position="1371"/>
        <end position="1383"/>
    </location>
</feature>
<feature type="compositionally biased region" description="Acidic residues" evidence="8">
    <location>
        <begin position="1074"/>
        <end position="1096"/>
    </location>
</feature>
<feature type="compositionally biased region" description="Basic residues" evidence="8">
    <location>
        <begin position="2149"/>
        <end position="2160"/>
    </location>
</feature>
<comment type="subcellular location">
    <subcellularLocation>
        <location evidence="1">Nucleus</location>
    </subcellularLocation>
</comment>
<feature type="compositionally biased region" description="Acidic residues" evidence="8">
    <location>
        <begin position="1658"/>
        <end position="1676"/>
    </location>
</feature>
<feature type="compositionally biased region" description="Acidic residues" evidence="8">
    <location>
        <begin position="233"/>
        <end position="247"/>
    </location>
</feature>
<evidence type="ECO:0000256" key="6">
    <source>
        <dbReference type="ARBA" id="ARBA00023242"/>
    </source>
</evidence>
<feature type="compositionally biased region" description="Acidic residues" evidence="8">
    <location>
        <begin position="1339"/>
        <end position="1364"/>
    </location>
</feature>
<evidence type="ECO:0000256" key="1">
    <source>
        <dbReference type="ARBA" id="ARBA00004123"/>
    </source>
</evidence>
<feature type="compositionally biased region" description="Gly residues" evidence="8">
    <location>
        <begin position="594"/>
        <end position="608"/>
    </location>
</feature>
<feature type="compositionally biased region" description="Gly residues" evidence="8">
    <location>
        <begin position="1199"/>
        <end position="1210"/>
    </location>
</feature>
<evidence type="ECO:0000313" key="11">
    <source>
        <dbReference type="Proteomes" id="UP001165080"/>
    </source>
</evidence>
<feature type="region of interest" description="Disordered" evidence="8">
    <location>
        <begin position="472"/>
        <end position="499"/>
    </location>
</feature>
<feature type="region of interest" description="Disordered" evidence="8">
    <location>
        <begin position="576"/>
        <end position="611"/>
    </location>
</feature>
<feature type="compositionally biased region" description="Low complexity" evidence="8">
    <location>
        <begin position="975"/>
        <end position="986"/>
    </location>
</feature>
<dbReference type="PANTHER" id="PTHR10629:SF52">
    <property type="entry name" value="DNA (CYTOSINE-5)-METHYLTRANSFERASE 1"/>
    <property type="match status" value="1"/>
</dbReference>
<feature type="region of interest" description="Disordered" evidence="8">
    <location>
        <begin position="958"/>
        <end position="986"/>
    </location>
</feature>
<feature type="compositionally biased region" description="Low complexity" evidence="8">
    <location>
        <begin position="1097"/>
        <end position="1109"/>
    </location>
</feature>
<dbReference type="InterPro" id="IPR022702">
    <property type="entry name" value="Cytosine_MeTrfase1_RFD"/>
</dbReference>
<feature type="compositionally biased region" description="Low complexity" evidence="8">
    <location>
        <begin position="472"/>
        <end position="485"/>
    </location>
</feature>
<feature type="region of interest" description="Disordered" evidence="8">
    <location>
        <begin position="1"/>
        <end position="283"/>
    </location>
</feature>
<feature type="compositionally biased region" description="Low complexity" evidence="8">
    <location>
        <begin position="142"/>
        <end position="166"/>
    </location>
</feature>
<proteinExistence type="inferred from homology"/>
<feature type="compositionally biased region" description="Basic residues" evidence="8">
    <location>
        <begin position="1454"/>
        <end position="1465"/>
    </location>
</feature>
<keyword evidence="4 7" id="KW-0808">Transferase</keyword>
<comment type="similarity">
    <text evidence="7">Belongs to the class I-like SAM-binding methyltransferase superfamily. C5-methyltransferase family.</text>
</comment>
<dbReference type="PRINTS" id="PR00105">
    <property type="entry name" value="C5METTRFRASE"/>
</dbReference>
<dbReference type="Gene3D" id="3.90.120.10">
    <property type="entry name" value="DNA Methylase, subunit A, domain 2"/>
    <property type="match status" value="1"/>
</dbReference>
<name>A0A9W6BAM0_9CHLO</name>
<dbReference type="InterPro" id="IPR050390">
    <property type="entry name" value="C5-Methyltransferase"/>
</dbReference>
<feature type="region of interest" description="Disordered" evidence="8">
    <location>
        <begin position="538"/>
        <end position="560"/>
    </location>
</feature>
<keyword evidence="11" id="KW-1185">Reference proteome</keyword>
<protein>
    <recommendedName>
        <fullName evidence="2">DNA (cytosine-5-)-methyltransferase</fullName>
        <ecNumber evidence="2">2.1.1.37</ecNumber>
    </recommendedName>
</protein>
<feature type="compositionally biased region" description="Basic residues" evidence="8">
    <location>
        <begin position="1388"/>
        <end position="1397"/>
    </location>
</feature>
<feature type="compositionally biased region" description="Basic residues" evidence="8">
    <location>
        <begin position="1415"/>
        <end position="1426"/>
    </location>
</feature>
<dbReference type="GO" id="GO:0044027">
    <property type="term" value="P:negative regulation of gene expression via chromosomal CpG island methylation"/>
    <property type="evidence" value="ECO:0007669"/>
    <property type="project" value="TreeGrafter"/>
</dbReference>
<gene>
    <name evidence="10" type="primary">PLEST000784</name>
    <name evidence="10" type="ORF">PLESTB_000073500</name>
</gene>
<feature type="compositionally biased region" description="Low complexity" evidence="8">
    <location>
        <begin position="714"/>
        <end position="724"/>
    </location>
</feature>
<comment type="caution">
    <text evidence="10">The sequence shown here is derived from an EMBL/GenBank/DDBJ whole genome shotgun (WGS) entry which is preliminary data.</text>
</comment>
<keyword evidence="6" id="KW-0539">Nucleus</keyword>
<accession>A0A9W6BAM0</accession>
<evidence type="ECO:0000259" key="9">
    <source>
        <dbReference type="Pfam" id="PF12047"/>
    </source>
</evidence>
<evidence type="ECO:0000256" key="3">
    <source>
        <dbReference type="ARBA" id="ARBA00022603"/>
    </source>
</evidence>
<dbReference type="GO" id="GO:0003886">
    <property type="term" value="F:DNA (cytosine-5-)-methyltransferase activity"/>
    <property type="evidence" value="ECO:0007669"/>
    <property type="project" value="UniProtKB-EC"/>
</dbReference>
<feature type="region of interest" description="Disordered" evidence="8">
    <location>
        <begin position="2139"/>
        <end position="2160"/>
    </location>
</feature>
<evidence type="ECO:0000256" key="7">
    <source>
        <dbReference type="PROSITE-ProRule" id="PRU01016"/>
    </source>
</evidence>
<keyword evidence="3 7" id="KW-0489">Methyltransferase</keyword>
<feature type="compositionally biased region" description="Gly residues" evidence="8">
    <location>
        <begin position="725"/>
        <end position="748"/>
    </location>
</feature>
<dbReference type="PROSITE" id="PS00095">
    <property type="entry name" value="C5_MTASE_2"/>
    <property type="match status" value="1"/>
</dbReference>
<feature type="domain" description="RFTS" evidence="9">
    <location>
        <begin position="283"/>
        <end position="430"/>
    </location>
</feature>
<evidence type="ECO:0000256" key="4">
    <source>
        <dbReference type="ARBA" id="ARBA00022679"/>
    </source>
</evidence>
<dbReference type="PANTHER" id="PTHR10629">
    <property type="entry name" value="CYTOSINE-SPECIFIC METHYLTRANSFERASE"/>
    <property type="match status" value="1"/>
</dbReference>
<dbReference type="GO" id="GO:0003677">
    <property type="term" value="F:DNA binding"/>
    <property type="evidence" value="ECO:0007669"/>
    <property type="project" value="TreeGrafter"/>
</dbReference>
<dbReference type="Pfam" id="PF00145">
    <property type="entry name" value="DNA_methylase"/>
    <property type="match status" value="2"/>
</dbReference>
<dbReference type="EC" id="2.1.1.37" evidence="2"/>
<dbReference type="SUPFAM" id="SSF53335">
    <property type="entry name" value="S-adenosyl-L-methionine-dependent methyltransferases"/>
    <property type="match status" value="1"/>
</dbReference>
<feature type="region of interest" description="Disordered" evidence="8">
    <location>
        <begin position="712"/>
        <end position="748"/>
    </location>
</feature>
<evidence type="ECO:0000256" key="2">
    <source>
        <dbReference type="ARBA" id="ARBA00011975"/>
    </source>
</evidence>
<keyword evidence="5 7" id="KW-0949">S-adenosyl-L-methionine</keyword>
<dbReference type="Gene3D" id="3.40.50.150">
    <property type="entry name" value="Vaccinia Virus protein VP39"/>
    <property type="match status" value="1"/>
</dbReference>
<dbReference type="InterPro" id="IPR001525">
    <property type="entry name" value="C5_MeTfrase"/>
</dbReference>
<dbReference type="PROSITE" id="PS51679">
    <property type="entry name" value="SAM_MT_C5"/>
    <property type="match status" value="1"/>
</dbReference>
<dbReference type="EMBL" id="BRXU01000001">
    <property type="protein sequence ID" value="GLC48233.1"/>
    <property type="molecule type" value="Genomic_DNA"/>
</dbReference>
<feature type="region of interest" description="Disordered" evidence="8">
    <location>
        <begin position="1188"/>
        <end position="1214"/>
    </location>
</feature>
<feature type="domain" description="RFTS" evidence="9">
    <location>
        <begin position="663"/>
        <end position="830"/>
    </location>
</feature>
<feature type="compositionally biased region" description="Acidic residues" evidence="8">
    <location>
        <begin position="1433"/>
        <end position="1449"/>
    </location>
</feature>
<organism evidence="10 11">
    <name type="scientific">Pleodorina starrii</name>
    <dbReference type="NCBI Taxonomy" id="330485"/>
    <lineage>
        <taxon>Eukaryota</taxon>
        <taxon>Viridiplantae</taxon>
        <taxon>Chlorophyta</taxon>
        <taxon>core chlorophytes</taxon>
        <taxon>Chlorophyceae</taxon>
        <taxon>CS clade</taxon>
        <taxon>Chlamydomonadales</taxon>
        <taxon>Volvocaceae</taxon>
        <taxon>Pleodorina</taxon>
    </lineage>
</organism>
<dbReference type="GO" id="GO:0005634">
    <property type="term" value="C:nucleus"/>
    <property type="evidence" value="ECO:0007669"/>
    <property type="project" value="UniProtKB-SubCell"/>
</dbReference>
<dbReference type="Pfam" id="PF12047">
    <property type="entry name" value="DNMT1-RFD"/>
    <property type="match status" value="2"/>
</dbReference>
<feature type="active site" evidence="7">
    <location>
        <position position="1788"/>
    </location>
</feature>
<feature type="compositionally biased region" description="Low complexity" evidence="8">
    <location>
        <begin position="55"/>
        <end position="65"/>
    </location>
</feature>
<evidence type="ECO:0000313" key="10">
    <source>
        <dbReference type="EMBL" id="GLC48233.1"/>
    </source>
</evidence>
<feature type="compositionally biased region" description="Low complexity" evidence="8">
    <location>
        <begin position="111"/>
        <end position="126"/>
    </location>
</feature>
<feature type="compositionally biased region" description="Basic and acidic residues" evidence="8">
    <location>
        <begin position="172"/>
        <end position="186"/>
    </location>
</feature>
<feature type="compositionally biased region" description="Basic and acidic residues" evidence="8">
    <location>
        <begin position="248"/>
        <end position="260"/>
    </location>
</feature>
<dbReference type="Proteomes" id="UP001165080">
    <property type="component" value="Unassembled WGS sequence"/>
</dbReference>
<dbReference type="GO" id="GO:0032259">
    <property type="term" value="P:methylation"/>
    <property type="evidence" value="ECO:0007669"/>
    <property type="project" value="UniProtKB-KW"/>
</dbReference>
<evidence type="ECO:0000256" key="8">
    <source>
        <dbReference type="SAM" id="MobiDB-lite"/>
    </source>
</evidence>
<feature type="region of interest" description="Disordered" evidence="8">
    <location>
        <begin position="1338"/>
        <end position="1471"/>
    </location>
</feature>
<evidence type="ECO:0000256" key="5">
    <source>
        <dbReference type="ARBA" id="ARBA00022691"/>
    </source>
</evidence>